<organism evidence="1 2">
    <name type="scientific">Haematococcus lacustris</name>
    <name type="common">Green alga</name>
    <name type="synonym">Haematococcus pluvialis</name>
    <dbReference type="NCBI Taxonomy" id="44745"/>
    <lineage>
        <taxon>Eukaryota</taxon>
        <taxon>Viridiplantae</taxon>
        <taxon>Chlorophyta</taxon>
        <taxon>core chlorophytes</taxon>
        <taxon>Chlorophyceae</taxon>
        <taxon>CS clade</taxon>
        <taxon>Chlamydomonadales</taxon>
        <taxon>Haematococcaceae</taxon>
        <taxon>Haematococcus</taxon>
    </lineage>
</organism>
<protein>
    <submittedName>
        <fullName evidence="1">Uncharacterized protein</fullName>
    </submittedName>
</protein>
<dbReference type="PANTHER" id="PTHR31600:SF2">
    <property type="entry name" value="GAMETE ENRICHED GENE 10 PROTEIN-RELATED"/>
    <property type="match status" value="1"/>
</dbReference>
<sequence>MVQQPEELERLSAKTDHTNLQALVCGVSDVSFKHLYTDELLTVDAEVKIGGISETALWVITELPGKEPMNVVAFQDSSFEQVLDERRLRLLLDSKGRVLAAGDSSISLFNLDPQALVGLPLTHILDVLRPKACDDDPLNDASAAAALMDMANRSFSTPGLSWRVGVAPIMDPDKLAALGPIGMAMIARRTVPAIMTVEPHLDGGHMEGASVRLPAEMHLMVELWRADLLSGILELDTQGNVVQLGVKEQPIYSPHLLLGYPASMLQGAAISALLPTVGKAHLEA</sequence>
<gene>
    <name evidence="1" type="ORF">HaLaN_17491</name>
</gene>
<accession>A0A699ZGS4</accession>
<evidence type="ECO:0000313" key="2">
    <source>
        <dbReference type="Proteomes" id="UP000485058"/>
    </source>
</evidence>
<comment type="caution">
    <text evidence="1">The sequence shown here is derived from an EMBL/GenBank/DDBJ whole genome shotgun (WGS) entry which is preliminary data.</text>
</comment>
<feature type="non-terminal residue" evidence="1">
    <location>
        <position position="1"/>
    </location>
</feature>
<dbReference type="InterPro" id="IPR052994">
    <property type="entry name" value="Tiny_macrocysts_regulators"/>
</dbReference>
<dbReference type="EMBL" id="BLLF01001623">
    <property type="protein sequence ID" value="GFH20380.1"/>
    <property type="molecule type" value="Genomic_DNA"/>
</dbReference>
<keyword evidence="2" id="KW-1185">Reference proteome</keyword>
<evidence type="ECO:0000313" key="1">
    <source>
        <dbReference type="EMBL" id="GFH20380.1"/>
    </source>
</evidence>
<name>A0A699ZGS4_HAELA</name>
<reference evidence="1 2" key="1">
    <citation type="submission" date="2020-02" db="EMBL/GenBank/DDBJ databases">
        <title>Draft genome sequence of Haematococcus lacustris strain NIES-144.</title>
        <authorList>
            <person name="Morimoto D."/>
            <person name="Nakagawa S."/>
            <person name="Yoshida T."/>
            <person name="Sawayama S."/>
        </authorList>
    </citation>
    <scope>NUCLEOTIDE SEQUENCE [LARGE SCALE GENOMIC DNA]</scope>
    <source>
        <strain evidence="1 2">NIES-144</strain>
    </source>
</reference>
<dbReference type="PANTHER" id="PTHR31600">
    <property type="entry name" value="TINY MACROCYSTS PROTEIN B-RELATED"/>
    <property type="match status" value="1"/>
</dbReference>
<dbReference type="Proteomes" id="UP000485058">
    <property type="component" value="Unassembled WGS sequence"/>
</dbReference>
<dbReference type="AlphaFoldDB" id="A0A699ZGS4"/>
<proteinExistence type="predicted"/>
<feature type="non-terminal residue" evidence="1">
    <location>
        <position position="284"/>
    </location>
</feature>